<proteinExistence type="predicted"/>
<dbReference type="EMBL" id="JBHFEH010000005">
    <property type="protein sequence ID" value="KAL2057463.1"/>
    <property type="molecule type" value="Genomic_DNA"/>
</dbReference>
<evidence type="ECO:0000313" key="2">
    <source>
        <dbReference type="EMBL" id="KAL2057463.1"/>
    </source>
</evidence>
<keyword evidence="1" id="KW-0732">Signal</keyword>
<organism evidence="2 3">
    <name type="scientific">Lepraria finkii</name>
    <dbReference type="NCBI Taxonomy" id="1340010"/>
    <lineage>
        <taxon>Eukaryota</taxon>
        <taxon>Fungi</taxon>
        <taxon>Dikarya</taxon>
        <taxon>Ascomycota</taxon>
        <taxon>Pezizomycotina</taxon>
        <taxon>Lecanoromycetes</taxon>
        <taxon>OSLEUM clade</taxon>
        <taxon>Lecanoromycetidae</taxon>
        <taxon>Lecanorales</taxon>
        <taxon>Lecanorineae</taxon>
        <taxon>Stereocaulaceae</taxon>
        <taxon>Lepraria</taxon>
    </lineage>
</organism>
<name>A0ABR4BI12_9LECA</name>
<feature type="signal peptide" evidence="1">
    <location>
        <begin position="1"/>
        <end position="19"/>
    </location>
</feature>
<protein>
    <submittedName>
        <fullName evidence="2">Uncharacterized protein</fullName>
    </submittedName>
</protein>
<evidence type="ECO:0000313" key="3">
    <source>
        <dbReference type="Proteomes" id="UP001590951"/>
    </source>
</evidence>
<feature type="chain" id="PRO_5045831535" evidence="1">
    <location>
        <begin position="20"/>
        <end position="451"/>
    </location>
</feature>
<comment type="caution">
    <text evidence="2">The sequence shown here is derived from an EMBL/GenBank/DDBJ whole genome shotgun (WGS) entry which is preliminary data.</text>
</comment>
<reference evidence="2 3" key="1">
    <citation type="submission" date="2024-09" db="EMBL/GenBank/DDBJ databases">
        <title>Rethinking Asexuality: The Enigmatic Case of Functional Sexual Genes in Lepraria (Stereocaulaceae).</title>
        <authorList>
            <person name="Doellman M."/>
            <person name="Sun Y."/>
            <person name="Barcenas-Pena A."/>
            <person name="Lumbsch H.T."/>
            <person name="Grewe F."/>
        </authorList>
    </citation>
    <scope>NUCLEOTIDE SEQUENCE [LARGE SCALE GENOMIC DNA]</scope>
    <source>
        <strain evidence="2 3">Grewe 0041</strain>
    </source>
</reference>
<accession>A0ABR4BI12</accession>
<evidence type="ECO:0000256" key="1">
    <source>
        <dbReference type="SAM" id="SignalP"/>
    </source>
</evidence>
<dbReference type="Proteomes" id="UP001590951">
    <property type="component" value="Unassembled WGS sequence"/>
</dbReference>
<keyword evidence="3" id="KW-1185">Reference proteome</keyword>
<sequence>MRASSGIFTLAGFTTLRFAVTSPVRDTLHVTRQANDCTDSRFAFDSSCWSTLNLNTHLTNWNTTTCIRDGDPTCCQSNELWSSCFLRLGTNGTDHDDCSQVANGICASEPGYNPNIAPAVRYIIHNIYFLNAFFNNWYNSLPIATLGTLLDNQALINEIDPVQNTNFILSDILTALSAGLAFIGAPEVAPELQATLGTASKALLTGIQQAPGVSKAIWPSGTTDSKSIQLGHLDSDLNEIYQKFTQQIDDTLFLLMSDVPSFIAFVSTGAFSGQAKLSLPNDVNITGMALHTFVLSTAMTSNKWHANLQFNGKTKEQITQIQLERGGANCTFGPNNICTDTDHSINIWYSDATSRAYQLQVNREASASGPSPFQLMTDILSNEWATLEVLFDGSYNCTAAGNAGQRLNFTTDGTVDFSCVSQLENCIERGYACPVAEIDGNCPFGICTHLP</sequence>
<gene>
    <name evidence="2" type="ORF">ABVK25_002516</name>
</gene>